<sequence>MDDSRNFFKFNSCVVYHYCDDACYENFSSKGCMTLSYVDLCMCILSKKKQFQICACMDVWVYPRAVATVPSRHSPWPPLIVTVSREPSFWKRAANRNRVCYGKVNSNLVNKWRTGKGRSSCPQHRLCQNFHKEKHRSFVVISTLRWPNC</sequence>
<protein>
    <submittedName>
        <fullName evidence="1">Uncharacterized protein</fullName>
    </submittedName>
</protein>
<dbReference type="EMBL" id="JAYKXN010000001">
    <property type="protein sequence ID" value="KAK7316820.1"/>
    <property type="molecule type" value="Genomic_DNA"/>
</dbReference>
<dbReference type="Proteomes" id="UP001359559">
    <property type="component" value="Unassembled WGS sequence"/>
</dbReference>
<name>A0AAN9PY39_CLITE</name>
<evidence type="ECO:0000313" key="2">
    <source>
        <dbReference type="Proteomes" id="UP001359559"/>
    </source>
</evidence>
<dbReference type="AlphaFoldDB" id="A0AAN9PY39"/>
<keyword evidence="2" id="KW-1185">Reference proteome</keyword>
<accession>A0AAN9PY39</accession>
<comment type="caution">
    <text evidence="1">The sequence shown here is derived from an EMBL/GenBank/DDBJ whole genome shotgun (WGS) entry which is preliminary data.</text>
</comment>
<evidence type="ECO:0000313" key="1">
    <source>
        <dbReference type="EMBL" id="KAK7316820.1"/>
    </source>
</evidence>
<organism evidence="1 2">
    <name type="scientific">Clitoria ternatea</name>
    <name type="common">Butterfly pea</name>
    <dbReference type="NCBI Taxonomy" id="43366"/>
    <lineage>
        <taxon>Eukaryota</taxon>
        <taxon>Viridiplantae</taxon>
        <taxon>Streptophyta</taxon>
        <taxon>Embryophyta</taxon>
        <taxon>Tracheophyta</taxon>
        <taxon>Spermatophyta</taxon>
        <taxon>Magnoliopsida</taxon>
        <taxon>eudicotyledons</taxon>
        <taxon>Gunneridae</taxon>
        <taxon>Pentapetalae</taxon>
        <taxon>rosids</taxon>
        <taxon>fabids</taxon>
        <taxon>Fabales</taxon>
        <taxon>Fabaceae</taxon>
        <taxon>Papilionoideae</taxon>
        <taxon>50 kb inversion clade</taxon>
        <taxon>NPAAA clade</taxon>
        <taxon>indigoferoid/millettioid clade</taxon>
        <taxon>Phaseoleae</taxon>
        <taxon>Clitoria</taxon>
    </lineage>
</organism>
<reference evidence="1 2" key="1">
    <citation type="submission" date="2024-01" db="EMBL/GenBank/DDBJ databases">
        <title>The genomes of 5 underutilized Papilionoideae crops provide insights into root nodulation and disease resistance.</title>
        <authorList>
            <person name="Yuan L."/>
        </authorList>
    </citation>
    <scope>NUCLEOTIDE SEQUENCE [LARGE SCALE GENOMIC DNA]</scope>
    <source>
        <strain evidence="1">LY-2023</strain>
        <tissue evidence="1">Leaf</tissue>
    </source>
</reference>
<gene>
    <name evidence="1" type="ORF">RJT34_00560</name>
</gene>
<proteinExistence type="predicted"/>